<feature type="compositionally biased region" description="Basic and acidic residues" evidence="1">
    <location>
        <begin position="156"/>
        <end position="167"/>
    </location>
</feature>
<organism evidence="2 3">
    <name type="scientific">Podarcis lilfordi</name>
    <name type="common">Lilford's wall lizard</name>
    <dbReference type="NCBI Taxonomy" id="74358"/>
    <lineage>
        <taxon>Eukaryota</taxon>
        <taxon>Metazoa</taxon>
        <taxon>Chordata</taxon>
        <taxon>Craniata</taxon>
        <taxon>Vertebrata</taxon>
        <taxon>Euteleostomi</taxon>
        <taxon>Lepidosauria</taxon>
        <taxon>Squamata</taxon>
        <taxon>Bifurcata</taxon>
        <taxon>Unidentata</taxon>
        <taxon>Episquamata</taxon>
        <taxon>Laterata</taxon>
        <taxon>Lacertibaenia</taxon>
        <taxon>Lacertidae</taxon>
        <taxon>Podarcis</taxon>
    </lineage>
</organism>
<name>A0AA35P8D7_9SAUR</name>
<evidence type="ECO:0000256" key="1">
    <source>
        <dbReference type="SAM" id="MobiDB-lite"/>
    </source>
</evidence>
<dbReference type="EMBL" id="OX395130">
    <property type="protein sequence ID" value="CAI5775943.1"/>
    <property type="molecule type" value="Genomic_DNA"/>
</dbReference>
<reference evidence="2" key="1">
    <citation type="submission" date="2022-12" db="EMBL/GenBank/DDBJ databases">
        <authorList>
            <person name="Alioto T."/>
            <person name="Alioto T."/>
            <person name="Gomez Garrido J."/>
        </authorList>
    </citation>
    <scope>NUCLEOTIDE SEQUENCE</scope>
</reference>
<protein>
    <submittedName>
        <fullName evidence="2">Uncharacterized protein</fullName>
    </submittedName>
</protein>
<keyword evidence="3" id="KW-1185">Reference proteome</keyword>
<sequence>MQRLRWIWSLISGAFSENKQGNTIIEKQVSWIRTPPPPPALHPDYIQVWGSCLHVRLVNLWSLCAGNLEVFAAWRVCALALSRCGRRQLPRPISARGQAAPLRARLNAAYLPSRGQRLRRGRASIDVGARIPPLPPPPARAFLEQTVARGGVSPARVREEAGEGRREEEDEAVQRPLSRKGGDSF</sequence>
<evidence type="ECO:0000313" key="3">
    <source>
        <dbReference type="Proteomes" id="UP001178461"/>
    </source>
</evidence>
<accession>A0AA35P8D7</accession>
<feature type="region of interest" description="Disordered" evidence="1">
    <location>
        <begin position="147"/>
        <end position="185"/>
    </location>
</feature>
<dbReference type="Proteomes" id="UP001178461">
    <property type="component" value="Chromosome 5"/>
</dbReference>
<proteinExistence type="predicted"/>
<dbReference type="AlphaFoldDB" id="A0AA35P8D7"/>
<gene>
    <name evidence="2" type="ORF">PODLI_1B013172</name>
</gene>
<evidence type="ECO:0000313" key="2">
    <source>
        <dbReference type="EMBL" id="CAI5775943.1"/>
    </source>
</evidence>